<organism evidence="1">
    <name type="scientific">uncultured Chloroflexia bacterium</name>
    <dbReference type="NCBI Taxonomy" id="1672391"/>
    <lineage>
        <taxon>Bacteria</taxon>
        <taxon>Bacillati</taxon>
        <taxon>Chloroflexota</taxon>
        <taxon>Chloroflexia</taxon>
        <taxon>environmental samples</taxon>
    </lineage>
</organism>
<accession>A0A6J4J7N3</accession>
<dbReference type="AlphaFoldDB" id="A0A6J4J7N3"/>
<reference evidence="1" key="1">
    <citation type="submission" date="2020-02" db="EMBL/GenBank/DDBJ databases">
        <authorList>
            <person name="Meier V. D."/>
        </authorList>
    </citation>
    <scope>NUCLEOTIDE SEQUENCE</scope>
    <source>
        <strain evidence="1">AVDCRST_MAG93</strain>
    </source>
</reference>
<dbReference type="EMBL" id="CADCTR010000869">
    <property type="protein sequence ID" value="CAA9269215.1"/>
    <property type="molecule type" value="Genomic_DNA"/>
</dbReference>
<gene>
    <name evidence="1" type="ORF">AVDCRST_MAG93-2555</name>
</gene>
<name>A0A6J4J7N3_9CHLR</name>
<sequence length="154" mass="16910">MEPGDMEPGDRLKTVAIGAMSAAKTAGQQAGEQPTSTIVDMQTVDTIVASWPTMSQAGVKEIVGKYGPPNEATDSRLIWFNNGPWKRTICYRDEVPHHFPNPHSDVVESFIDYRVPPENSASWHTSTAALSWSAPKAKCRRAVTWRLLISSPST</sequence>
<proteinExistence type="predicted"/>
<protein>
    <submittedName>
        <fullName evidence="1">Uncharacterized protein</fullName>
    </submittedName>
</protein>
<evidence type="ECO:0000313" key="1">
    <source>
        <dbReference type="EMBL" id="CAA9269215.1"/>
    </source>
</evidence>